<dbReference type="Proteomes" id="UP000006729">
    <property type="component" value="Chromosome 3"/>
</dbReference>
<keyword evidence="2" id="KW-1185">Reference proteome</keyword>
<evidence type="ECO:0000313" key="2">
    <source>
        <dbReference type="Proteomes" id="UP000006729"/>
    </source>
</evidence>
<protein>
    <submittedName>
        <fullName evidence="1">Uncharacterized protein</fullName>
    </submittedName>
</protein>
<organism evidence="1 2">
    <name type="scientific">Populus trichocarpa</name>
    <name type="common">Western balsam poplar</name>
    <name type="synonym">Populus balsamifera subsp. trichocarpa</name>
    <dbReference type="NCBI Taxonomy" id="3694"/>
    <lineage>
        <taxon>Eukaryota</taxon>
        <taxon>Viridiplantae</taxon>
        <taxon>Streptophyta</taxon>
        <taxon>Embryophyta</taxon>
        <taxon>Tracheophyta</taxon>
        <taxon>Spermatophyta</taxon>
        <taxon>Magnoliopsida</taxon>
        <taxon>eudicotyledons</taxon>
        <taxon>Gunneridae</taxon>
        <taxon>Pentapetalae</taxon>
        <taxon>rosids</taxon>
        <taxon>fabids</taxon>
        <taxon>Malpighiales</taxon>
        <taxon>Salicaceae</taxon>
        <taxon>Saliceae</taxon>
        <taxon>Populus</taxon>
    </lineage>
</organism>
<reference evidence="1 2" key="1">
    <citation type="journal article" date="2006" name="Science">
        <title>The genome of black cottonwood, Populus trichocarpa (Torr. &amp; Gray).</title>
        <authorList>
            <person name="Tuskan G.A."/>
            <person name="Difazio S."/>
            <person name="Jansson S."/>
            <person name="Bohlmann J."/>
            <person name="Grigoriev I."/>
            <person name="Hellsten U."/>
            <person name="Putnam N."/>
            <person name="Ralph S."/>
            <person name="Rombauts S."/>
            <person name="Salamov A."/>
            <person name="Schein J."/>
            <person name="Sterck L."/>
            <person name="Aerts A."/>
            <person name="Bhalerao R.R."/>
            <person name="Bhalerao R.P."/>
            <person name="Blaudez D."/>
            <person name="Boerjan W."/>
            <person name="Brun A."/>
            <person name="Brunner A."/>
            <person name="Busov V."/>
            <person name="Campbell M."/>
            <person name="Carlson J."/>
            <person name="Chalot M."/>
            <person name="Chapman J."/>
            <person name="Chen G.L."/>
            <person name="Cooper D."/>
            <person name="Coutinho P.M."/>
            <person name="Couturier J."/>
            <person name="Covert S."/>
            <person name="Cronk Q."/>
            <person name="Cunningham R."/>
            <person name="Davis J."/>
            <person name="Degroeve S."/>
            <person name="Dejardin A."/>
            <person name="Depamphilis C."/>
            <person name="Detter J."/>
            <person name="Dirks B."/>
            <person name="Dubchak I."/>
            <person name="Duplessis S."/>
            <person name="Ehlting J."/>
            <person name="Ellis B."/>
            <person name="Gendler K."/>
            <person name="Goodstein D."/>
            <person name="Gribskov M."/>
            <person name="Grimwood J."/>
            <person name="Groover A."/>
            <person name="Gunter L."/>
            <person name="Hamberger B."/>
            <person name="Heinze B."/>
            <person name="Helariutta Y."/>
            <person name="Henrissat B."/>
            <person name="Holligan D."/>
            <person name="Holt R."/>
            <person name="Huang W."/>
            <person name="Islam-Faridi N."/>
            <person name="Jones S."/>
            <person name="Jones-Rhoades M."/>
            <person name="Jorgensen R."/>
            <person name="Joshi C."/>
            <person name="Kangasjarvi J."/>
            <person name="Karlsson J."/>
            <person name="Kelleher C."/>
            <person name="Kirkpatrick R."/>
            <person name="Kirst M."/>
            <person name="Kohler A."/>
            <person name="Kalluri U."/>
            <person name="Larimer F."/>
            <person name="Leebens-Mack J."/>
            <person name="Leple J.C."/>
            <person name="Locascio P."/>
            <person name="Lou Y."/>
            <person name="Lucas S."/>
            <person name="Martin F."/>
            <person name="Montanini B."/>
            <person name="Napoli C."/>
            <person name="Nelson D.R."/>
            <person name="Nelson C."/>
            <person name="Nieminen K."/>
            <person name="Nilsson O."/>
            <person name="Pereda V."/>
            <person name="Peter G."/>
            <person name="Philippe R."/>
            <person name="Pilate G."/>
            <person name="Poliakov A."/>
            <person name="Razumovskaya J."/>
            <person name="Richardson P."/>
            <person name="Rinaldi C."/>
            <person name="Ritland K."/>
            <person name="Rouze P."/>
            <person name="Ryaboy D."/>
            <person name="Schmutz J."/>
            <person name="Schrader J."/>
            <person name="Segerman B."/>
            <person name="Shin H."/>
            <person name="Siddiqui A."/>
            <person name="Sterky F."/>
            <person name="Terry A."/>
            <person name="Tsai C.J."/>
            <person name="Uberbacher E."/>
            <person name="Unneberg P."/>
            <person name="Vahala J."/>
            <person name="Wall K."/>
            <person name="Wessler S."/>
            <person name="Yang G."/>
            <person name="Yin T."/>
            <person name="Douglas C."/>
            <person name="Marra M."/>
            <person name="Sandberg G."/>
            <person name="Van de Peer Y."/>
            <person name="Rokhsar D."/>
        </authorList>
    </citation>
    <scope>NUCLEOTIDE SEQUENCE [LARGE SCALE GENOMIC DNA]</scope>
    <source>
        <strain evidence="2">cv. Nisqually</strain>
    </source>
</reference>
<evidence type="ECO:0000313" key="1">
    <source>
        <dbReference type="EMBL" id="RQO88074.1"/>
    </source>
</evidence>
<name>A0A3N7G6F6_POPTR</name>
<dbReference type="EMBL" id="CM009292">
    <property type="protein sequence ID" value="RQO88074.1"/>
    <property type="molecule type" value="Genomic_DNA"/>
</dbReference>
<dbReference type="AlphaFoldDB" id="A0A3N7G6F6"/>
<gene>
    <name evidence="1" type="ORF">POPTR_003G088450</name>
</gene>
<accession>A0A3N7G6F6</accession>
<sequence length="75" mass="8515">MHIWILACIVALQTRKHEDRRIASGAMLLAVCTPLLGRESKINRDKIDVLLELSRKNYAGYTIFLSQKRASCAWG</sequence>
<dbReference type="InParanoid" id="A0A3N7G6F6"/>
<proteinExistence type="predicted"/>